<reference evidence="1 2" key="1">
    <citation type="journal article" date="2010" name="J. Bacteriol.">
        <title>Genome sequences of Oceanicola granulosus HTCC2516(T) and Oceanicola batsensis HTCC2597(TDelta).</title>
        <authorList>
            <person name="Thrash J.C."/>
            <person name="Cho J.C."/>
            <person name="Vergin K.L."/>
            <person name="Giovannoni S.J."/>
        </authorList>
    </citation>
    <scope>NUCLEOTIDE SEQUENCE [LARGE SCALE GENOMIC DNA]</scope>
    <source>
        <strain evidence="2">ATCC BAA-863 / DSM 15984 / KCTC 12145 / HTCC2597</strain>
    </source>
</reference>
<evidence type="ECO:0000313" key="2">
    <source>
        <dbReference type="Proteomes" id="UP000004318"/>
    </source>
</evidence>
<evidence type="ECO:0000313" key="1">
    <source>
        <dbReference type="EMBL" id="EAQ04993.1"/>
    </source>
</evidence>
<name>A3TTL6_PSEBH</name>
<dbReference type="EMBL" id="AAMO01000001">
    <property type="protein sequence ID" value="EAQ04993.1"/>
    <property type="molecule type" value="Genomic_DNA"/>
</dbReference>
<dbReference type="AlphaFoldDB" id="A3TTL6"/>
<proteinExistence type="predicted"/>
<organism evidence="1 2">
    <name type="scientific">Pseudooceanicola batsensis (strain ATCC BAA-863 / DSM 15984 / KCTC 12145 / HTCC2597)</name>
    <name type="common">Oceanicola batsensis</name>
    <dbReference type="NCBI Taxonomy" id="252305"/>
    <lineage>
        <taxon>Bacteria</taxon>
        <taxon>Pseudomonadati</taxon>
        <taxon>Pseudomonadota</taxon>
        <taxon>Alphaproteobacteria</taxon>
        <taxon>Rhodobacterales</taxon>
        <taxon>Paracoccaceae</taxon>
        <taxon>Pseudooceanicola</taxon>
    </lineage>
</organism>
<gene>
    <name evidence="1" type="ORF">OB2597_06905</name>
</gene>
<comment type="caution">
    <text evidence="1">The sequence shown here is derived from an EMBL/GenBank/DDBJ whole genome shotgun (WGS) entry which is preliminary data.</text>
</comment>
<keyword evidence="2" id="KW-1185">Reference proteome</keyword>
<sequence>MFADKFELFDTLLTMRVRNLDGAIDKAQRRRGVTLPR</sequence>
<dbReference type="HOGENOM" id="CLU_3346635_0_0_5"/>
<accession>A3TTL6</accession>
<dbReference type="Proteomes" id="UP000004318">
    <property type="component" value="Unassembled WGS sequence"/>
</dbReference>
<protein>
    <submittedName>
        <fullName evidence="1">Uncharacterized protein</fullName>
    </submittedName>
</protein>